<proteinExistence type="predicted"/>
<evidence type="ECO:0000313" key="3">
    <source>
        <dbReference type="Proteomes" id="UP000000391"/>
    </source>
</evidence>
<dbReference type="GeneID" id="60552926"/>
<dbReference type="HOGENOM" id="CLU_199499_1_0_2"/>
<evidence type="ECO:0000259" key="1">
    <source>
        <dbReference type="PROSITE" id="PS51379"/>
    </source>
</evidence>
<feature type="domain" description="4Fe-4S ferredoxin-type" evidence="1">
    <location>
        <begin position="9"/>
        <end position="42"/>
    </location>
</feature>
<dbReference type="EMBL" id="CP002069">
    <property type="protein sequence ID" value="ADI74998.1"/>
    <property type="molecule type" value="Genomic_DNA"/>
</dbReference>
<dbReference type="AlphaFoldDB" id="D7EAJ9"/>
<dbReference type="InterPro" id="IPR017896">
    <property type="entry name" value="4Fe4S_Fe-S-bd"/>
</dbReference>
<dbReference type="KEGG" id="mev:Metev_2172"/>
<gene>
    <name evidence="2" type="ordered locus">Metev_2172</name>
</gene>
<reference evidence="2 3" key="1">
    <citation type="submission" date="2010-06" db="EMBL/GenBank/DDBJ databases">
        <title>Complete sequence chromosome of Methanohalobium evestigatum Z-7303.</title>
        <authorList>
            <consortium name="US DOE Joint Genome Institute"/>
            <person name="Lucas S."/>
            <person name="Copeland A."/>
            <person name="Lapidus A."/>
            <person name="Cheng J.-F."/>
            <person name="Bruce D."/>
            <person name="Goodwin L."/>
            <person name="Pitluck S."/>
            <person name="Saunders E."/>
            <person name="Detter J.C."/>
            <person name="Han C."/>
            <person name="Tapia R."/>
            <person name="Land M."/>
            <person name="Hauser L."/>
            <person name="Kyrpides N."/>
            <person name="Mikhailova N."/>
            <person name="Sieprawska-Lupa M."/>
            <person name="Whitman W.B."/>
            <person name="Anderson I."/>
            <person name="Woyke T."/>
        </authorList>
    </citation>
    <scope>NUCLEOTIDE SEQUENCE [LARGE SCALE GENOMIC DNA]</scope>
    <source>
        <strain evidence="3">ATCC BAA-1072 / DSM 3721 / NBRC 107634 / OCM 161 / Z-7303</strain>
    </source>
</reference>
<dbReference type="Proteomes" id="UP000000391">
    <property type="component" value="Chromosome"/>
</dbReference>
<keyword evidence="3" id="KW-1185">Reference proteome</keyword>
<dbReference type="STRING" id="644295.Metev_2172"/>
<dbReference type="PROSITE" id="PS51379">
    <property type="entry name" value="4FE4S_FER_2"/>
    <property type="match status" value="1"/>
</dbReference>
<evidence type="ECO:0000313" key="2">
    <source>
        <dbReference type="EMBL" id="ADI74998.1"/>
    </source>
</evidence>
<dbReference type="OrthoDB" id="81902at2157"/>
<dbReference type="RefSeq" id="WP_013195563.1">
    <property type="nucleotide sequence ID" value="NC_014253.1"/>
</dbReference>
<name>D7EAJ9_METEZ</name>
<accession>D7EAJ9</accession>
<organism evidence="2 3">
    <name type="scientific">Methanohalobium evestigatum (strain ATCC BAA-1072 / DSM 3721 / NBRC 107634 / OCM 161 / Z-7303)</name>
    <dbReference type="NCBI Taxonomy" id="644295"/>
    <lineage>
        <taxon>Archaea</taxon>
        <taxon>Methanobacteriati</taxon>
        <taxon>Methanobacteriota</taxon>
        <taxon>Stenosarchaea group</taxon>
        <taxon>Methanomicrobia</taxon>
        <taxon>Methanosarcinales</taxon>
        <taxon>Methanosarcinaceae</taxon>
        <taxon>Methanohalobium</taxon>
    </lineage>
</organism>
<sequence>MKCPLCGYEFTEPDKNQCSGCGKLHSCNMQRCPNCGYEIVPETKLIKKLRGMFKWK</sequence>
<protein>
    <recommendedName>
        <fullName evidence="1">4Fe-4S ferredoxin-type domain-containing protein</fullName>
    </recommendedName>
</protein>